<keyword evidence="4 5" id="KW-0472">Membrane</keyword>
<dbReference type="EMBL" id="LGRX02034340">
    <property type="protein sequence ID" value="KAK3238068.1"/>
    <property type="molecule type" value="Genomic_DNA"/>
</dbReference>
<gene>
    <name evidence="7" type="ORF">CYMTET_51896</name>
</gene>
<feature type="transmembrane region" description="Helical" evidence="5">
    <location>
        <begin position="300"/>
        <end position="325"/>
    </location>
</feature>
<feature type="non-terminal residue" evidence="7">
    <location>
        <position position="371"/>
    </location>
</feature>
<dbReference type="InterPro" id="IPR003938">
    <property type="entry name" value="K_chnl_volt-dep_EAG/ELK/ERG"/>
</dbReference>
<feature type="transmembrane region" description="Helical" evidence="5">
    <location>
        <begin position="151"/>
        <end position="168"/>
    </location>
</feature>
<sequence length="371" mass="42348">MKDFRLCSAGFDQLFPRRFNGAREVAKAVTEGKGLPAFVRMPAWRLSTQTELTKGLRRAFCFGTDNWIFDEHSLFISFWEKLTTIMVLMVAMITPVQVAFFRESETLSFVGLLNLCSEVIFAIDIVIQFFVPFAEPSGRITYKPELIAKNYLRGWFCIDVISVFPFHLLEGFSHFRAFKVLRVLRLVKLLGVVRAGRLFQHMEANGQVNHFMLEFTMLLLGGIFILHWMACCFVLVRSLECGVGEDEDPDCDNWARRYFHANASDLLDTEIYVAAAYWAAATISTLGYGDVVPVTTAECIFVTFGILIGVTSYSYAMGSVCSMVAKMDQRNGEFYAFMDNLNNFVREKGIVQDLSSRLREFFRYKKIGRGR</sequence>
<dbReference type="Proteomes" id="UP001190700">
    <property type="component" value="Unassembled WGS sequence"/>
</dbReference>
<dbReference type="PANTHER" id="PTHR10217">
    <property type="entry name" value="VOLTAGE AND LIGAND GATED POTASSIUM CHANNEL"/>
    <property type="match status" value="1"/>
</dbReference>
<comment type="subcellular location">
    <subcellularLocation>
        <location evidence="1">Membrane</location>
        <topology evidence="1">Multi-pass membrane protein</topology>
    </subcellularLocation>
</comment>
<keyword evidence="3 5" id="KW-1133">Transmembrane helix</keyword>
<dbReference type="PANTHER" id="PTHR10217:SF435">
    <property type="entry name" value="POTASSIUM VOLTAGE-GATED CHANNEL PROTEIN EAG"/>
    <property type="match status" value="1"/>
</dbReference>
<dbReference type="FunFam" id="1.10.287.70:FF:000123">
    <property type="entry name" value="Potassium channel KAT3"/>
    <property type="match status" value="1"/>
</dbReference>
<dbReference type="InterPro" id="IPR050818">
    <property type="entry name" value="KCNH_animal-type"/>
</dbReference>
<dbReference type="SUPFAM" id="SSF81324">
    <property type="entry name" value="Voltage-gated potassium channels"/>
    <property type="match status" value="1"/>
</dbReference>
<name>A0AAE0BLD8_9CHLO</name>
<proteinExistence type="predicted"/>
<feature type="transmembrane region" description="Helical" evidence="5">
    <location>
        <begin position="82"/>
        <end position="101"/>
    </location>
</feature>
<dbReference type="GO" id="GO:0005249">
    <property type="term" value="F:voltage-gated potassium channel activity"/>
    <property type="evidence" value="ECO:0007669"/>
    <property type="project" value="InterPro"/>
</dbReference>
<evidence type="ECO:0000313" key="7">
    <source>
        <dbReference type="EMBL" id="KAK3238068.1"/>
    </source>
</evidence>
<organism evidence="7 8">
    <name type="scientific">Cymbomonas tetramitiformis</name>
    <dbReference type="NCBI Taxonomy" id="36881"/>
    <lineage>
        <taxon>Eukaryota</taxon>
        <taxon>Viridiplantae</taxon>
        <taxon>Chlorophyta</taxon>
        <taxon>Pyramimonadophyceae</taxon>
        <taxon>Pyramimonadales</taxon>
        <taxon>Pyramimonadaceae</taxon>
        <taxon>Cymbomonas</taxon>
    </lineage>
</organism>
<dbReference type="AlphaFoldDB" id="A0AAE0BLD8"/>
<reference evidence="7 8" key="1">
    <citation type="journal article" date="2015" name="Genome Biol. Evol.">
        <title>Comparative Genomics of a Bacterivorous Green Alga Reveals Evolutionary Causalities and Consequences of Phago-Mixotrophic Mode of Nutrition.</title>
        <authorList>
            <person name="Burns J.A."/>
            <person name="Paasch A."/>
            <person name="Narechania A."/>
            <person name="Kim E."/>
        </authorList>
    </citation>
    <scope>NUCLEOTIDE SEQUENCE [LARGE SCALE GENOMIC DNA]</scope>
    <source>
        <strain evidence="7 8">PLY_AMNH</strain>
    </source>
</reference>
<feature type="transmembrane region" description="Helical" evidence="5">
    <location>
        <begin position="107"/>
        <end position="131"/>
    </location>
</feature>
<dbReference type="PRINTS" id="PR01463">
    <property type="entry name" value="EAGCHANLFMLY"/>
</dbReference>
<keyword evidence="8" id="KW-1185">Reference proteome</keyword>
<dbReference type="GO" id="GO:0005886">
    <property type="term" value="C:plasma membrane"/>
    <property type="evidence" value="ECO:0007669"/>
    <property type="project" value="TreeGrafter"/>
</dbReference>
<evidence type="ECO:0000256" key="1">
    <source>
        <dbReference type="ARBA" id="ARBA00004141"/>
    </source>
</evidence>
<dbReference type="Gene3D" id="1.10.287.70">
    <property type="match status" value="1"/>
</dbReference>
<keyword evidence="2 5" id="KW-0812">Transmembrane</keyword>
<dbReference type="GO" id="GO:0042391">
    <property type="term" value="P:regulation of membrane potential"/>
    <property type="evidence" value="ECO:0007669"/>
    <property type="project" value="TreeGrafter"/>
</dbReference>
<protein>
    <recommendedName>
        <fullName evidence="6">Ion transport domain-containing protein</fullName>
    </recommendedName>
</protein>
<evidence type="ECO:0000256" key="2">
    <source>
        <dbReference type="ARBA" id="ARBA00022692"/>
    </source>
</evidence>
<evidence type="ECO:0000256" key="3">
    <source>
        <dbReference type="ARBA" id="ARBA00022989"/>
    </source>
</evidence>
<evidence type="ECO:0000256" key="4">
    <source>
        <dbReference type="ARBA" id="ARBA00023136"/>
    </source>
</evidence>
<evidence type="ECO:0000256" key="5">
    <source>
        <dbReference type="SAM" id="Phobius"/>
    </source>
</evidence>
<feature type="domain" description="Ion transport" evidence="6">
    <location>
        <begin position="77"/>
        <end position="330"/>
    </location>
</feature>
<evidence type="ECO:0000313" key="8">
    <source>
        <dbReference type="Proteomes" id="UP001190700"/>
    </source>
</evidence>
<accession>A0AAE0BLD8</accession>
<dbReference type="Pfam" id="PF00520">
    <property type="entry name" value="Ion_trans"/>
    <property type="match status" value="1"/>
</dbReference>
<feature type="transmembrane region" description="Helical" evidence="5">
    <location>
        <begin position="211"/>
        <end position="236"/>
    </location>
</feature>
<evidence type="ECO:0000259" key="6">
    <source>
        <dbReference type="Pfam" id="PF00520"/>
    </source>
</evidence>
<dbReference type="InterPro" id="IPR005821">
    <property type="entry name" value="Ion_trans_dom"/>
</dbReference>
<comment type="caution">
    <text evidence="7">The sequence shown here is derived from an EMBL/GenBank/DDBJ whole genome shotgun (WGS) entry which is preliminary data.</text>
</comment>